<comment type="caution">
    <text evidence="5">The sequence shown here is derived from an EMBL/GenBank/DDBJ whole genome shotgun (WGS) entry which is preliminary data.</text>
</comment>
<dbReference type="InterPro" id="IPR002692">
    <property type="entry name" value="S45"/>
</dbReference>
<dbReference type="PIRSF" id="PIRSF001227">
    <property type="entry name" value="Pen_acylase"/>
    <property type="match status" value="1"/>
</dbReference>
<dbReference type="Gene3D" id="1.10.1400.10">
    <property type="match status" value="1"/>
</dbReference>
<dbReference type="Gene3D" id="2.30.120.10">
    <property type="match status" value="1"/>
</dbReference>
<dbReference type="PANTHER" id="PTHR34218">
    <property type="entry name" value="PEPTIDASE S45 PENICILLIN AMIDASE"/>
    <property type="match status" value="1"/>
</dbReference>
<evidence type="ECO:0000256" key="2">
    <source>
        <dbReference type="ARBA" id="ARBA00022801"/>
    </source>
</evidence>
<evidence type="ECO:0000313" key="6">
    <source>
        <dbReference type="Proteomes" id="UP001501196"/>
    </source>
</evidence>
<sequence>MGTDAPRTRRRGWAKVLVVVLATVLVLGVAAAGFGWWTVQRSFPTTSGRIDVPGLQAKVTVYRDGAGIPQVVAETDHDLLFAQGYVHAQDRFWEMDFRRHVTAGRVAELFGESQVATDAFIRTLDWRGIAEQEFEAFDDETRALYEAYADGVNAYLAERGGAALSLEYAVLSLQNPGYEPEPWTPIDSIAWLKAMAWDLRSNLGDEIDRAVLLGSGLSPEQVASLHPDFPWSSMPTIVGGPPAAAPAALDVRALDGPGLVGPGLDAAGPDAAAAPAVDAGGLEALTGLADTIDGIPELLGPEGGDLGSNSWVVSGALTDSGMPLLANDPHLGPAMPSIWVQMGLHCTELSSVCSFDVAGYGFSGLPGVVIGHNDRIAWGFTNLAPDVADLYLERVTGDSYELDGTMVPLTTREEVIEVAGGEPVTITVRSTGRGPIVTDVGAGFTAVAEEFAPAEEATAEGASADAETVDEAEIEVSLQWTALQPGTTAQAIFALDRAPDWEGFRAAAEQFDVPAQNLVYADVDGNIGYQAPGRIPVRASGDGTVPLPGWTSENGWTGWIPFADLPSVQNPDRGYLVTANNAVEEGGPLLTRDWDLGYRAQGIERRLAELIEAGEPITAEDMSDIQFDTRNANAEAFLPVIAELQLDGDAARGARLLAGWDAASDVDSAEAAYFEVFWRNVLDRMFGDLPESARPVGGDRWFAVVDGLLDRPDDAWWADRVSGATGRDAVLASALEAAWAEASDLMGDEPADWRWGELHTLTLRNQTFGSSGIAPIEWLFNRGPFEAGGGSAIVNANGWDATRGYEVHWVPSMRMVVDLDDLDRSTWVNLTGASGHAFNEHYDDQTELWQHGESLEWPFTIRAVREAAHDALVMRPAG</sequence>
<dbReference type="InterPro" id="IPR043147">
    <property type="entry name" value="Penicillin_amidase_A-knob"/>
</dbReference>
<dbReference type="RefSeq" id="WP_344369862.1">
    <property type="nucleotide sequence ID" value="NZ_BAAAPW010000001.1"/>
</dbReference>
<keyword evidence="4" id="KW-0472">Membrane</keyword>
<reference evidence="5 6" key="1">
    <citation type="journal article" date="2019" name="Int. J. Syst. Evol. Microbiol.">
        <title>The Global Catalogue of Microorganisms (GCM) 10K type strain sequencing project: providing services to taxonomists for standard genome sequencing and annotation.</title>
        <authorList>
            <consortium name="The Broad Institute Genomics Platform"/>
            <consortium name="The Broad Institute Genome Sequencing Center for Infectious Disease"/>
            <person name="Wu L."/>
            <person name="Ma J."/>
        </authorList>
    </citation>
    <scope>NUCLEOTIDE SEQUENCE [LARGE SCALE GENOMIC DNA]</scope>
    <source>
        <strain evidence="5 6">JCM 15672</strain>
    </source>
</reference>
<evidence type="ECO:0000256" key="1">
    <source>
        <dbReference type="ARBA" id="ARBA00006586"/>
    </source>
</evidence>
<keyword evidence="2" id="KW-0378">Hydrolase</keyword>
<dbReference type="InterPro" id="IPR043146">
    <property type="entry name" value="Penicillin_amidase_N_B-knob"/>
</dbReference>
<keyword evidence="6" id="KW-1185">Reference proteome</keyword>
<dbReference type="Proteomes" id="UP001501196">
    <property type="component" value="Unassembled WGS sequence"/>
</dbReference>
<dbReference type="Pfam" id="PF01804">
    <property type="entry name" value="Penicil_amidase"/>
    <property type="match status" value="1"/>
</dbReference>
<dbReference type="EMBL" id="BAAAPW010000001">
    <property type="protein sequence ID" value="GAA2028200.1"/>
    <property type="molecule type" value="Genomic_DNA"/>
</dbReference>
<comment type="similarity">
    <text evidence="1">Belongs to the peptidase S45 family.</text>
</comment>
<evidence type="ECO:0000256" key="3">
    <source>
        <dbReference type="ARBA" id="ARBA00023145"/>
    </source>
</evidence>
<feature type="transmembrane region" description="Helical" evidence="4">
    <location>
        <begin position="12"/>
        <end position="37"/>
    </location>
</feature>
<dbReference type="SUPFAM" id="SSF56235">
    <property type="entry name" value="N-terminal nucleophile aminohydrolases (Ntn hydrolases)"/>
    <property type="match status" value="1"/>
</dbReference>
<protein>
    <submittedName>
        <fullName evidence="5">Penicillin acylase family protein</fullName>
    </submittedName>
</protein>
<dbReference type="InterPro" id="IPR014395">
    <property type="entry name" value="Pen/GL7ACA/AHL_acylase"/>
</dbReference>
<dbReference type="Gene3D" id="1.10.439.10">
    <property type="entry name" value="Penicillin Amidohydrolase, domain 1"/>
    <property type="match status" value="1"/>
</dbReference>
<organism evidence="5 6">
    <name type="scientific">Agromyces tropicus</name>
    <dbReference type="NCBI Taxonomy" id="555371"/>
    <lineage>
        <taxon>Bacteria</taxon>
        <taxon>Bacillati</taxon>
        <taxon>Actinomycetota</taxon>
        <taxon>Actinomycetes</taxon>
        <taxon>Micrococcales</taxon>
        <taxon>Microbacteriaceae</taxon>
        <taxon>Agromyces</taxon>
    </lineage>
</organism>
<dbReference type="Gene3D" id="3.60.20.10">
    <property type="entry name" value="Glutamine Phosphoribosylpyrophosphate, subunit 1, domain 1"/>
    <property type="match status" value="1"/>
</dbReference>
<proteinExistence type="inferred from homology"/>
<evidence type="ECO:0000256" key="4">
    <source>
        <dbReference type="SAM" id="Phobius"/>
    </source>
</evidence>
<dbReference type="CDD" id="cd03747">
    <property type="entry name" value="Ntn_PGA_like"/>
    <property type="match status" value="1"/>
</dbReference>
<dbReference type="InterPro" id="IPR023343">
    <property type="entry name" value="Penicillin_amidase_dom1"/>
</dbReference>
<accession>A0ABN2U4Q7</accession>
<dbReference type="PANTHER" id="PTHR34218:SF4">
    <property type="entry name" value="ACYL-HOMOSERINE LACTONE ACYLASE QUIP"/>
    <property type="match status" value="1"/>
</dbReference>
<gene>
    <name evidence="5" type="ORF">GCM10009819_09740</name>
</gene>
<keyword evidence="4" id="KW-0812">Transmembrane</keyword>
<keyword evidence="3" id="KW-0865">Zymogen</keyword>
<evidence type="ECO:0000313" key="5">
    <source>
        <dbReference type="EMBL" id="GAA2028200.1"/>
    </source>
</evidence>
<dbReference type="InterPro" id="IPR029055">
    <property type="entry name" value="Ntn_hydrolases_N"/>
</dbReference>
<keyword evidence="4" id="KW-1133">Transmembrane helix</keyword>
<name>A0ABN2U4Q7_9MICO</name>